<sequence>MERQPASAATAPALPPGLPGDAQLLYGRNAVHEAVRAGRRRVRGLWATAATLAAEEWIDRDLVREAEPDALTSLVGSGDHQGVVAAVDPYPYVELEELLAHDAPLLVALDEVQDPQNLGSIARTAECAGATGLIICRHRAAEVTPSAAKASAGAVEHLPIAQVRNLADALTAAKDAGAWIYGAAGDAAGGRDPVAYDQPDYSGSVVLVMGAEGTGLRPRVAATCDELVALPLRGRIDSLNVGVATAVLLYEILQQQDRLDSAT</sequence>
<dbReference type="Gene3D" id="3.40.1280.10">
    <property type="match status" value="1"/>
</dbReference>
<dbReference type="AlphaFoldDB" id="H0E8Y6"/>
<dbReference type="InterPro" id="IPR029028">
    <property type="entry name" value="Alpha/beta_knot_MTases"/>
</dbReference>
<dbReference type="SUPFAM" id="SSF55315">
    <property type="entry name" value="L30e-like"/>
    <property type="match status" value="1"/>
</dbReference>
<dbReference type="GO" id="GO:0008173">
    <property type="term" value="F:RNA methyltransferase activity"/>
    <property type="evidence" value="ECO:0007669"/>
    <property type="project" value="InterPro"/>
</dbReference>
<dbReference type="PANTHER" id="PTHR46429:SF1">
    <property type="entry name" value="23S RRNA (GUANOSINE-2'-O-)-METHYLTRANSFERASE RLMB"/>
    <property type="match status" value="1"/>
</dbReference>
<gene>
    <name evidence="5" type="ORF">PAI11_33000</name>
</gene>
<dbReference type="InterPro" id="IPR004441">
    <property type="entry name" value="rRNA_MeTrfase_TrmH"/>
</dbReference>
<dbReference type="SMART" id="SM00967">
    <property type="entry name" value="SpoU_sub_bind"/>
    <property type="match status" value="1"/>
</dbReference>
<organism evidence="5 6">
    <name type="scientific">Patulibacter medicamentivorans</name>
    <dbReference type="NCBI Taxonomy" id="1097667"/>
    <lineage>
        <taxon>Bacteria</taxon>
        <taxon>Bacillati</taxon>
        <taxon>Actinomycetota</taxon>
        <taxon>Thermoleophilia</taxon>
        <taxon>Solirubrobacterales</taxon>
        <taxon>Patulibacteraceae</taxon>
        <taxon>Patulibacter</taxon>
    </lineage>
</organism>
<dbReference type="Gene3D" id="3.30.1330.30">
    <property type="match status" value="1"/>
</dbReference>
<evidence type="ECO:0000256" key="1">
    <source>
        <dbReference type="ARBA" id="ARBA00007228"/>
    </source>
</evidence>
<evidence type="ECO:0000313" key="6">
    <source>
        <dbReference type="Proteomes" id="UP000005143"/>
    </source>
</evidence>
<evidence type="ECO:0000259" key="4">
    <source>
        <dbReference type="SMART" id="SM00967"/>
    </source>
</evidence>
<dbReference type="GO" id="GO:0032259">
    <property type="term" value="P:methylation"/>
    <property type="evidence" value="ECO:0007669"/>
    <property type="project" value="UniProtKB-KW"/>
</dbReference>
<keyword evidence="3 5" id="KW-0808">Transferase</keyword>
<comment type="similarity">
    <text evidence="1">Belongs to the class IV-like SAM-binding methyltransferase superfamily. RNA methyltransferase TrmH family.</text>
</comment>
<dbReference type="InterPro" id="IPR013123">
    <property type="entry name" value="SpoU_subst-bd"/>
</dbReference>
<dbReference type="InterPro" id="IPR029064">
    <property type="entry name" value="Ribosomal_eL30-like_sf"/>
</dbReference>
<dbReference type="EC" id="2.1.1.-" evidence="5"/>
<dbReference type="Pfam" id="PF00588">
    <property type="entry name" value="SpoU_methylase"/>
    <property type="match status" value="1"/>
</dbReference>
<reference evidence="5 6" key="1">
    <citation type="journal article" date="2013" name="Biodegradation">
        <title>Quantitative proteomic analysis of ibuprofen-degrading Patulibacter sp. strain I11.</title>
        <authorList>
            <person name="Almeida B."/>
            <person name="Kjeldal H."/>
            <person name="Lolas I."/>
            <person name="Knudsen A.D."/>
            <person name="Carvalho G."/>
            <person name="Nielsen K.L."/>
            <person name="Barreto Crespo M.T."/>
            <person name="Stensballe A."/>
            <person name="Nielsen J.L."/>
        </authorList>
    </citation>
    <scope>NUCLEOTIDE SEQUENCE [LARGE SCALE GENOMIC DNA]</scope>
    <source>
        <strain evidence="5 6">I11</strain>
    </source>
</reference>
<dbReference type="CDD" id="cd18103">
    <property type="entry name" value="SpoU-like_RlmB"/>
    <property type="match status" value="1"/>
</dbReference>
<dbReference type="PATRIC" id="fig|1097667.3.peg.3271"/>
<dbReference type="GO" id="GO:0006396">
    <property type="term" value="P:RNA processing"/>
    <property type="evidence" value="ECO:0007669"/>
    <property type="project" value="InterPro"/>
</dbReference>
<dbReference type="InterPro" id="IPR029026">
    <property type="entry name" value="tRNA_m1G_MTases_N"/>
</dbReference>
<proteinExistence type="inferred from homology"/>
<dbReference type="GO" id="GO:0005829">
    <property type="term" value="C:cytosol"/>
    <property type="evidence" value="ECO:0007669"/>
    <property type="project" value="TreeGrafter"/>
</dbReference>
<dbReference type="NCBIfam" id="TIGR00186">
    <property type="entry name" value="rRNA_methyl_3"/>
    <property type="match status" value="1"/>
</dbReference>
<keyword evidence="2 5" id="KW-0489">Methyltransferase</keyword>
<protein>
    <submittedName>
        <fullName evidence="5">TrmH family tRNA/rRNA methyltransferase YacO</fullName>
        <ecNumber evidence="5">2.1.1.-</ecNumber>
    </submittedName>
</protein>
<evidence type="ECO:0000256" key="3">
    <source>
        <dbReference type="ARBA" id="ARBA00022679"/>
    </source>
</evidence>
<dbReference type="InterPro" id="IPR001537">
    <property type="entry name" value="SpoU_MeTrfase"/>
</dbReference>
<accession>H0E8Y6</accession>
<evidence type="ECO:0000313" key="5">
    <source>
        <dbReference type="EMBL" id="EHN09839.1"/>
    </source>
</evidence>
<dbReference type="Pfam" id="PF08032">
    <property type="entry name" value="SpoU_sub_bind"/>
    <property type="match status" value="1"/>
</dbReference>
<dbReference type="EMBL" id="AGUD01000249">
    <property type="protein sequence ID" value="EHN09839.1"/>
    <property type="molecule type" value="Genomic_DNA"/>
</dbReference>
<dbReference type="PANTHER" id="PTHR46429">
    <property type="entry name" value="23S RRNA (GUANOSINE-2'-O-)-METHYLTRANSFERASE RLMB"/>
    <property type="match status" value="1"/>
</dbReference>
<dbReference type="SUPFAM" id="SSF75217">
    <property type="entry name" value="alpha/beta knot"/>
    <property type="match status" value="1"/>
</dbReference>
<dbReference type="Proteomes" id="UP000005143">
    <property type="component" value="Unassembled WGS sequence"/>
</dbReference>
<keyword evidence="6" id="KW-1185">Reference proteome</keyword>
<comment type="caution">
    <text evidence="5">The sequence shown here is derived from an EMBL/GenBank/DDBJ whole genome shotgun (WGS) entry which is preliminary data.</text>
</comment>
<name>H0E8Y6_9ACTN</name>
<feature type="domain" description="RNA 2-O ribose methyltransferase substrate binding" evidence="4">
    <location>
        <begin position="24"/>
        <end position="93"/>
    </location>
</feature>
<evidence type="ECO:0000256" key="2">
    <source>
        <dbReference type="ARBA" id="ARBA00022603"/>
    </source>
</evidence>
<dbReference type="GO" id="GO:0003723">
    <property type="term" value="F:RNA binding"/>
    <property type="evidence" value="ECO:0007669"/>
    <property type="project" value="InterPro"/>
</dbReference>